<evidence type="ECO:0000259" key="3">
    <source>
        <dbReference type="SMART" id="SM01377"/>
    </source>
</evidence>
<gene>
    <name evidence="4" type="ORF">RchiOBHm_Chr6g0263531</name>
</gene>
<keyword evidence="5" id="KW-1185">Reference proteome</keyword>
<reference evidence="4 5" key="1">
    <citation type="journal article" date="2018" name="Nat. Genet.">
        <title>The Rosa genome provides new insights in the design of modern roses.</title>
        <authorList>
            <person name="Bendahmane M."/>
        </authorList>
    </citation>
    <scope>NUCLEOTIDE SEQUENCE [LARGE SCALE GENOMIC DNA]</scope>
    <source>
        <strain evidence="5">cv. Old Blush</strain>
    </source>
</reference>
<dbReference type="GO" id="GO:1990904">
    <property type="term" value="C:ribonucleoprotein complex"/>
    <property type="evidence" value="ECO:0007669"/>
    <property type="project" value="UniProtKB-KW"/>
</dbReference>
<protein>
    <submittedName>
        <fullName evidence="4">Putative ribosomal protein L40e</fullName>
    </submittedName>
</protein>
<dbReference type="EMBL" id="PDCK01000044">
    <property type="protein sequence ID" value="PRQ23635.1"/>
    <property type="molecule type" value="Genomic_DNA"/>
</dbReference>
<organism evidence="4 5">
    <name type="scientific">Rosa chinensis</name>
    <name type="common">China rose</name>
    <dbReference type="NCBI Taxonomy" id="74649"/>
    <lineage>
        <taxon>Eukaryota</taxon>
        <taxon>Viridiplantae</taxon>
        <taxon>Streptophyta</taxon>
        <taxon>Embryophyta</taxon>
        <taxon>Tracheophyta</taxon>
        <taxon>Spermatophyta</taxon>
        <taxon>Magnoliopsida</taxon>
        <taxon>eudicotyledons</taxon>
        <taxon>Gunneridae</taxon>
        <taxon>Pentapetalae</taxon>
        <taxon>rosids</taxon>
        <taxon>fabids</taxon>
        <taxon>Rosales</taxon>
        <taxon>Rosaceae</taxon>
        <taxon>Rosoideae</taxon>
        <taxon>Rosoideae incertae sedis</taxon>
        <taxon>Rosa</taxon>
    </lineage>
</organism>
<dbReference type="Proteomes" id="UP000238479">
    <property type="component" value="Chromosome 6"/>
</dbReference>
<evidence type="ECO:0000256" key="1">
    <source>
        <dbReference type="ARBA" id="ARBA00022980"/>
    </source>
</evidence>
<dbReference type="Pfam" id="PF01020">
    <property type="entry name" value="Ribosomal_L40e"/>
    <property type="match status" value="1"/>
</dbReference>
<name>A0A2P6PNY2_ROSCH</name>
<dbReference type="InterPro" id="IPR038587">
    <property type="entry name" value="Ribosomal_eL40_sf"/>
</dbReference>
<feature type="domain" description="Large ribosomal subunit protein eL40" evidence="3">
    <location>
        <begin position="13"/>
        <end position="80"/>
    </location>
</feature>
<proteinExistence type="predicted"/>
<dbReference type="GO" id="GO:0005840">
    <property type="term" value="C:ribosome"/>
    <property type="evidence" value="ECO:0007669"/>
    <property type="project" value="UniProtKB-KW"/>
</dbReference>
<dbReference type="GO" id="GO:0006412">
    <property type="term" value="P:translation"/>
    <property type="evidence" value="ECO:0007669"/>
    <property type="project" value="InterPro"/>
</dbReference>
<accession>A0A2P6PNY2</accession>
<dbReference type="Gene3D" id="4.10.1060.50">
    <property type="match status" value="1"/>
</dbReference>
<dbReference type="InterPro" id="IPR011332">
    <property type="entry name" value="Ribosomal_zn-bd"/>
</dbReference>
<comment type="caution">
    <text evidence="4">The sequence shown here is derived from an EMBL/GenBank/DDBJ whole genome shotgun (WGS) entry which is preliminary data.</text>
</comment>
<dbReference type="SMART" id="SM01377">
    <property type="entry name" value="Ribosomal_L40e"/>
    <property type="match status" value="1"/>
</dbReference>
<evidence type="ECO:0000313" key="4">
    <source>
        <dbReference type="EMBL" id="PRQ23635.1"/>
    </source>
</evidence>
<sequence>MHRSSNLSRFVSAFELQRGNRFLFYNCVLPVSLCFDDGDFGVMGPQYLSLCYAHLHQRAVNCRKKKCGHINQVKFYNLLLRRKQYYFKTMVSA</sequence>
<dbReference type="SUPFAM" id="SSF57829">
    <property type="entry name" value="Zn-binding ribosomal proteins"/>
    <property type="match status" value="1"/>
</dbReference>
<dbReference type="Gramene" id="PRQ23635">
    <property type="protein sequence ID" value="PRQ23635"/>
    <property type="gene ID" value="RchiOBHm_Chr6g0263531"/>
</dbReference>
<dbReference type="GO" id="GO:0003735">
    <property type="term" value="F:structural constituent of ribosome"/>
    <property type="evidence" value="ECO:0007669"/>
    <property type="project" value="InterPro"/>
</dbReference>
<dbReference type="AlphaFoldDB" id="A0A2P6PNY2"/>
<evidence type="ECO:0000313" key="5">
    <source>
        <dbReference type="Proteomes" id="UP000238479"/>
    </source>
</evidence>
<keyword evidence="1 4" id="KW-0689">Ribosomal protein</keyword>
<dbReference type="InterPro" id="IPR001975">
    <property type="entry name" value="Ribosomal_eL40_dom"/>
</dbReference>
<keyword evidence="2" id="KW-0687">Ribonucleoprotein</keyword>
<evidence type="ECO:0000256" key="2">
    <source>
        <dbReference type="ARBA" id="ARBA00023274"/>
    </source>
</evidence>